<name>A0A1G4IMD8_9SACH</name>
<proteinExistence type="predicted"/>
<protein>
    <submittedName>
        <fullName evidence="1">LAMI_0A02212g1_1</fullName>
    </submittedName>
</protein>
<sequence>MFSRRVLVNLTRCTSLDNPRNYYMANWKRGYFKPAIKRIPKRNSVQDLARLDRFEQMMEIDNYGVTLREKSECVKCFYPLKCDDIKLPSGIAYKFSQLEVLGKGFLQFCLVESFLHVFKRSSTDIEQHDFNFDVKMRHLGASRRIPRKLLQRYVKGNFSRLARLSQPQASIPLRIHRVYDRKCFNALFGYLTLTNESQTVWNLVKGKISRSILKNTFNI</sequence>
<dbReference type="AlphaFoldDB" id="A0A1G4IMD8"/>
<evidence type="ECO:0000313" key="1">
    <source>
        <dbReference type="EMBL" id="SCU77749.1"/>
    </source>
</evidence>
<dbReference type="EMBL" id="LT598462">
    <property type="protein sequence ID" value="SCU77749.1"/>
    <property type="molecule type" value="Genomic_DNA"/>
</dbReference>
<reference evidence="1 2" key="1">
    <citation type="submission" date="2016-03" db="EMBL/GenBank/DDBJ databases">
        <authorList>
            <person name="Devillers H."/>
        </authorList>
    </citation>
    <scope>NUCLEOTIDE SEQUENCE [LARGE SCALE GENOMIC DNA]</scope>
    <source>
        <strain evidence="1">CBS 11717</strain>
    </source>
</reference>
<dbReference type="OrthoDB" id="4058109at2759"/>
<dbReference type="Proteomes" id="UP000191024">
    <property type="component" value="Chromosome A"/>
</dbReference>
<evidence type="ECO:0000313" key="2">
    <source>
        <dbReference type="Proteomes" id="UP000191024"/>
    </source>
</evidence>
<keyword evidence="2" id="KW-1185">Reference proteome</keyword>
<gene>
    <name evidence="1" type="ORF">LAMI_0A02212G</name>
</gene>
<accession>A0A1G4IMD8</accession>
<organism evidence="1 2">
    <name type="scientific">Lachancea mirantina</name>
    <dbReference type="NCBI Taxonomy" id="1230905"/>
    <lineage>
        <taxon>Eukaryota</taxon>
        <taxon>Fungi</taxon>
        <taxon>Dikarya</taxon>
        <taxon>Ascomycota</taxon>
        <taxon>Saccharomycotina</taxon>
        <taxon>Saccharomycetes</taxon>
        <taxon>Saccharomycetales</taxon>
        <taxon>Saccharomycetaceae</taxon>
        <taxon>Lachancea</taxon>
    </lineage>
</organism>